<gene>
    <name evidence="5" type="ORF">ACFQ3T_11370</name>
</gene>
<dbReference type="InterPro" id="IPR010982">
    <property type="entry name" value="Lambda_DNA-bd_dom_sf"/>
</dbReference>
<protein>
    <submittedName>
        <fullName evidence="5">Substrate-binding domain-containing protein</fullName>
    </submittedName>
</protein>
<dbReference type="CDD" id="cd01392">
    <property type="entry name" value="HTH_LacI"/>
    <property type="match status" value="1"/>
</dbReference>
<keyword evidence="6" id="KW-1185">Reference proteome</keyword>
<evidence type="ECO:0000256" key="3">
    <source>
        <dbReference type="ARBA" id="ARBA00023163"/>
    </source>
</evidence>
<evidence type="ECO:0000256" key="2">
    <source>
        <dbReference type="ARBA" id="ARBA00023125"/>
    </source>
</evidence>
<evidence type="ECO:0000313" key="5">
    <source>
        <dbReference type="EMBL" id="MFD1147727.1"/>
    </source>
</evidence>
<evidence type="ECO:0000313" key="6">
    <source>
        <dbReference type="Proteomes" id="UP001597168"/>
    </source>
</evidence>
<dbReference type="PANTHER" id="PTHR30146">
    <property type="entry name" value="LACI-RELATED TRANSCRIPTIONAL REPRESSOR"/>
    <property type="match status" value="1"/>
</dbReference>
<reference evidence="6" key="1">
    <citation type="journal article" date="2019" name="Int. J. Syst. Evol. Microbiol.">
        <title>The Global Catalogue of Microorganisms (GCM) 10K type strain sequencing project: providing services to taxonomists for standard genome sequencing and annotation.</title>
        <authorList>
            <consortium name="The Broad Institute Genomics Platform"/>
            <consortium name="The Broad Institute Genome Sequencing Center for Infectious Disease"/>
            <person name="Wu L."/>
            <person name="Ma J."/>
        </authorList>
    </citation>
    <scope>NUCLEOTIDE SEQUENCE [LARGE SCALE GENOMIC DNA]</scope>
    <source>
        <strain evidence="6">CCUG 60214</strain>
    </source>
</reference>
<sequence length="342" mass="35855">MAQSPRPGAPVTVAQVGMHAGVSRQTVAAVLATPNQVEPHVRDRVLASIEALGYRPDRGGRTPNARSAGLVGYGMSARVAPTSIMSQFPRALARAVEDVGRHMLLFTTPEDPENVDAFDELLAQRAVDAFVLTDTVRDDPRHLWLTERNVPFVVFGRTWPTNGAQPGLWVDVDGAGACARLVAGLHRIGHRRVGLVGLTVPTVAVLDRVAGWRAGCERHDLPSGDDLVVAADADCPEAGEAAARALLDSADPPTAIMAVSDTLAVGVLREVRRRGGCPGEDIAVTGFDDSPAASVVEGGLTTVRQPLDQVAAALVELLGTGDRRRGVLLPGEVVSRGSAPIG</sequence>
<comment type="caution">
    <text evidence="5">The sequence shown here is derived from an EMBL/GenBank/DDBJ whole genome shotgun (WGS) entry which is preliminary data.</text>
</comment>
<dbReference type="Gene3D" id="3.40.50.2300">
    <property type="match status" value="2"/>
</dbReference>
<keyword evidence="3" id="KW-0804">Transcription</keyword>
<dbReference type="InterPro" id="IPR000843">
    <property type="entry name" value="HTH_LacI"/>
</dbReference>
<evidence type="ECO:0000259" key="4">
    <source>
        <dbReference type="PROSITE" id="PS50932"/>
    </source>
</evidence>
<organism evidence="5 6">
    <name type="scientific">Saccharothrix hoggarensis</name>
    <dbReference type="NCBI Taxonomy" id="913853"/>
    <lineage>
        <taxon>Bacteria</taxon>
        <taxon>Bacillati</taxon>
        <taxon>Actinomycetota</taxon>
        <taxon>Actinomycetes</taxon>
        <taxon>Pseudonocardiales</taxon>
        <taxon>Pseudonocardiaceae</taxon>
        <taxon>Saccharothrix</taxon>
    </lineage>
</organism>
<dbReference type="SUPFAM" id="SSF47413">
    <property type="entry name" value="lambda repressor-like DNA-binding domains"/>
    <property type="match status" value="1"/>
</dbReference>
<name>A0ABW3QSL1_9PSEU</name>
<dbReference type="Gene3D" id="1.10.260.40">
    <property type="entry name" value="lambda repressor-like DNA-binding domains"/>
    <property type="match status" value="1"/>
</dbReference>
<feature type="domain" description="HTH lacI-type" evidence="4">
    <location>
        <begin position="11"/>
        <end position="72"/>
    </location>
</feature>
<proteinExistence type="predicted"/>
<dbReference type="Pfam" id="PF13377">
    <property type="entry name" value="Peripla_BP_3"/>
    <property type="match status" value="1"/>
</dbReference>
<dbReference type="InterPro" id="IPR028082">
    <property type="entry name" value="Peripla_BP_I"/>
</dbReference>
<dbReference type="Proteomes" id="UP001597168">
    <property type="component" value="Unassembled WGS sequence"/>
</dbReference>
<dbReference type="PANTHER" id="PTHR30146:SF109">
    <property type="entry name" value="HTH-TYPE TRANSCRIPTIONAL REGULATOR GALS"/>
    <property type="match status" value="1"/>
</dbReference>
<dbReference type="SUPFAM" id="SSF53822">
    <property type="entry name" value="Periplasmic binding protein-like I"/>
    <property type="match status" value="1"/>
</dbReference>
<dbReference type="PROSITE" id="PS50932">
    <property type="entry name" value="HTH_LACI_2"/>
    <property type="match status" value="1"/>
</dbReference>
<dbReference type="Pfam" id="PF00356">
    <property type="entry name" value="LacI"/>
    <property type="match status" value="1"/>
</dbReference>
<dbReference type="RefSeq" id="WP_380723106.1">
    <property type="nucleotide sequence ID" value="NZ_JBHTLK010000044.1"/>
</dbReference>
<keyword evidence="1" id="KW-0805">Transcription regulation</keyword>
<accession>A0ABW3QSL1</accession>
<keyword evidence="2" id="KW-0238">DNA-binding</keyword>
<dbReference type="SMART" id="SM00354">
    <property type="entry name" value="HTH_LACI"/>
    <property type="match status" value="1"/>
</dbReference>
<dbReference type="InterPro" id="IPR046335">
    <property type="entry name" value="LacI/GalR-like_sensor"/>
</dbReference>
<dbReference type="EMBL" id="JBHTLK010000044">
    <property type="protein sequence ID" value="MFD1147727.1"/>
    <property type="molecule type" value="Genomic_DNA"/>
</dbReference>
<evidence type="ECO:0000256" key="1">
    <source>
        <dbReference type="ARBA" id="ARBA00023015"/>
    </source>
</evidence>